<reference evidence="1" key="1">
    <citation type="journal article" date="2025" name="Microbiol. Spectr.">
        <title>Antimicrobial resistance and phylogenetic lineages of KPC-2-producing blood-borne Klebsiella pneumoniae subsp. pneumoniae from Kolkata, India during 2015-2024: Emergence of Klebsiella pneumoniae subsp. pneumoniae with blaKPC-2, blaNDM, and blaOXA-48-like triple carbapenemases.</title>
        <authorList>
            <person name="Halder G."/>
            <person name="Chaudhuri B.N."/>
            <person name="Veeraraghavan B."/>
            <person name="Denny P."/>
            <person name="Dutta P."/>
            <person name="Chakraborty M."/>
            <person name="Khan U.R."/>
            <person name="Ganguly S.S."/>
            <person name="Mandal S."/>
            <person name="Upadhyaya Y.P."/>
            <person name="Biswas B."/>
            <person name="Chakraborty A."/>
            <person name="Maiti S."/>
            <person name="Mondal H."/>
            <person name="Pal S."/>
            <person name="Dutta S."/>
        </authorList>
    </citation>
    <scope>NUCLEOTIDE SEQUENCE</scope>
    <source>
        <strain evidence="1">APCR228</strain>
    </source>
</reference>
<dbReference type="Proteomes" id="UP001445303">
    <property type="component" value="Unassembled WGS sequence"/>
</dbReference>
<protein>
    <submittedName>
        <fullName evidence="1">MgtA regulatory leader peptide MgtL</fullName>
    </submittedName>
</protein>
<gene>
    <name evidence="1" type="primary">mgtL</name>
    <name evidence="1" type="ORF">KCQ67_013800</name>
</gene>
<name>A0ACC7PZR3_KLEPN</name>
<evidence type="ECO:0000313" key="1">
    <source>
        <dbReference type="EMBL" id="MGC5597012.1"/>
    </source>
</evidence>
<sequence>MVEVSLMLLNQTAMSKVWFTFGLVARVYHRHYCHTILSEGAIIRAVYIHLPEIVMDPDPTPHPRWSNLSFR</sequence>
<organism evidence="1 2">
    <name type="scientific">Klebsiella pneumoniae subsp. pneumoniae</name>
    <dbReference type="NCBI Taxonomy" id="72407"/>
    <lineage>
        <taxon>Bacteria</taxon>
        <taxon>Pseudomonadati</taxon>
        <taxon>Pseudomonadota</taxon>
        <taxon>Gammaproteobacteria</taxon>
        <taxon>Enterobacterales</taxon>
        <taxon>Enterobacteriaceae</taxon>
        <taxon>Klebsiella/Raoultella group</taxon>
        <taxon>Klebsiella</taxon>
        <taxon>Klebsiella pneumoniae complex</taxon>
    </lineage>
</organism>
<dbReference type="EMBL" id="JAGRQA020000007">
    <property type="protein sequence ID" value="MGC5597012.1"/>
    <property type="molecule type" value="Genomic_DNA"/>
</dbReference>
<comment type="caution">
    <text evidence="1">The sequence shown here is derived from an EMBL/GenBank/DDBJ whole genome shotgun (WGS) entry which is preliminary data.</text>
</comment>
<evidence type="ECO:0000313" key="2">
    <source>
        <dbReference type="Proteomes" id="UP001445303"/>
    </source>
</evidence>
<accession>A0ACC7PZR3</accession>
<reference evidence="1" key="2">
    <citation type="submission" date="2025-04" db="EMBL/GenBank/DDBJ databases">
        <authorList>
            <person name="Halder G."/>
            <person name="Ray Khan U."/>
            <person name="Dutta S."/>
        </authorList>
    </citation>
    <scope>NUCLEOTIDE SEQUENCE</scope>
    <source>
        <strain evidence="1">APCR228</strain>
    </source>
</reference>
<proteinExistence type="predicted"/>